<accession>A0A3S4D6Z2</accession>
<keyword evidence="2" id="KW-0472">Membrane</keyword>
<keyword evidence="2" id="KW-0812">Transmembrane</keyword>
<dbReference type="EMBL" id="OUUZ01000013">
    <property type="protein sequence ID" value="SPQ24455.1"/>
    <property type="molecule type" value="Genomic_DNA"/>
</dbReference>
<feature type="transmembrane region" description="Helical" evidence="2">
    <location>
        <begin position="48"/>
        <end position="69"/>
    </location>
</feature>
<keyword evidence="2" id="KW-1133">Transmembrane helix</keyword>
<evidence type="ECO:0000256" key="2">
    <source>
        <dbReference type="SAM" id="Phobius"/>
    </source>
</evidence>
<feature type="compositionally biased region" description="Low complexity" evidence="1">
    <location>
        <begin position="147"/>
        <end position="165"/>
    </location>
</feature>
<name>A0A3S4D6Z2_9PEZI</name>
<dbReference type="AlphaFoldDB" id="A0A3S4D6Z2"/>
<evidence type="ECO:0000313" key="3">
    <source>
        <dbReference type="EMBL" id="SPQ24455.1"/>
    </source>
</evidence>
<proteinExistence type="predicted"/>
<evidence type="ECO:0000256" key="1">
    <source>
        <dbReference type="SAM" id="MobiDB-lite"/>
    </source>
</evidence>
<dbReference type="Proteomes" id="UP000289323">
    <property type="component" value="Unassembled WGS sequence"/>
</dbReference>
<organism evidence="3 4">
    <name type="scientific">Thermothielavioides terrestris</name>
    <dbReference type="NCBI Taxonomy" id="2587410"/>
    <lineage>
        <taxon>Eukaryota</taxon>
        <taxon>Fungi</taxon>
        <taxon>Dikarya</taxon>
        <taxon>Ascomycota</taxon>
        <taxon>Pezizomycotina</taxon>
        <taxon>Sordariomycetes</taxon>
        <taxon>Sordariomycetidae</taxon>
        <taxon>Sordariales</taxon>
        <taxon>Chaetomiaceae</taxon>
        <taxon>Thermothielavioides</taxon>
    </lineage>
</organism>
<sequence>MPASVHSFATNVRRAVGTLLGRDHKDCSPEPGINLCEKPAISSTSVTWIIVGAALGAVVLGTLAVLVFLHFRRRKRDKREDMEDRFQMSDYGLDDVPSSGKPRRDDEAKWSNDGSSGFGRRSREPLQAGTEPKYHGGQSDGHLNPFDDAASVRSGSGSSYPPSVYAQGSKREGGRPSPLAEGR</sequence>
<reference evidence="3 4" key="1">
    <citation type="submission" date="2018-04" db="EMBL/GenBank/DDBJ databases">
        <authorList>
            <person name="Huttner S."/>
            <person name="Dainat J."/>
        </authorList>
    </citation>
    <scope>NUCLEOTIDE SEQUENCE [LARGE SCALE GENOMIC DNA]</scope>
</reference>
<gene>
    <name evidence="3" type="ORF">TT172_LOCUS6874</name>
</gene>
<protein>
    <submittedName>
        <fullName evidence="3">03f3d616-00b8-47c4-98ac-0f1e66df195e</fullName>
    </submittedName>
</protein>
<evidence type="ECO:0000313" key="4">
    <source>
        <dbReference type="Proteomes" id="UP000289323"/>
    </source>
</evidence>
<feature type="region of interest" description="Disordered" evidence="1">
    <location>
        <begin position="79"/>
        <end position="183"/>
    </location>
</feature>